<keyword evidence="5" id="KW-0472">Membrane</keyword>
<dbReference type="GO" id="GO:0016020">
    <property type="term" value="C:membrane"/>
    <property type="evidence" value="ECO:0007669"/>
    <property type="project" value="UniProtKB-SubCell"/>
</dbReference>
<dbReference type="Proteomes" id="UP000324832">
    <property type="component" value="Unassembled WGS sequence"/>
</dbReference>
<organism evidence="6 7">
    <name type="scientific">Leptidea sinapis</name>
    <dbReference type="NCBI Taxonomy" id="189913"/>
    <lineage>
        <taxon>Eukaryota</taxon>
        <taxon>Metazoa</taxon>
        <taxon>Ecdysozoa</taxon>
        <taxon>Arthropoda</taxon>
        <taxon>Hexapoda</taxon>
        <taxon>Insecta</taxon>
        <taxon>Pterygota</taxon>
        <taxon>Neoptera</taxon>
        <taxon>Endopterygota</taxon>
        <taxon>Lepidoptera</taxon>
        <taxon>Glossata</taxon>
        <taxon>Ditrysia</taxon>
        <taxon>Papilionoidea</taxon>
        <taxon>Pieridae</taxon>
        <taxon>Dismorphiinae</taxon>
        <taxon>Leptidea</taxon>
    </lineage>
</organism>
<sequence>MYTMNMIMKKLLLLFLTLSTAAAYNILCIHNVPSKSHFQLLKGIVKPLLEAGHQVTFVTTYPHEIQHNNLTVIDASSLMKIVDGIDAMEGQRFKINVGMFAKNISTQTAENPKVKEIIVKNNYDAIVTEWFFSELESGYAAVQQVPWIMLCGTVKHSHLEYLIDTVRSVSTVPDLLNYLPMPLSFWQRIVNNFIYVMKTLDFWKSFPTIKSDYETYFEPLAKARGIPLPPFEDAHRNISIMFVNSHPSFDPVRVMPPNVIDIAGYHIEDKTPELPQDLQTIMDSSPQGVIYFSMGSVLKSSMLTEENKRGLIQMFSELPYTVLWKFEAKLEGLPKNVHIRSWMPQTSILAHPNTKVFITHGGLLSTLEALKYGVPMLAIPVFGDQPGNAQRSVMSGLALKLDFSHDLGPGMKIALKELLTNDSYYNTAKSTSAVFNMRPVHTSTLITHYIELAIETKGAFHLRSKTNLYAWWEHMMLDQLVFILAVLYLLKYTAHKIISLINNKTSHTKKNQ</sequence>
<keyword evidence="2 4" id="KW-0328">Glycosyltransferase</keyword>
<comment type="subcellular location">
    <subcellularLocation>
        <location evidence="5">Membrane</location>
        <topology evidence="5">Single-pass membrane protein</topology>
    </subcellularLocation>
</comment>
<comment type="catalytic activity">
    <reaction evidence="5">
        <text>glucuronate acceptor + UDP-alpha-D-glucuronate = acceptor beta-D-glucuronoside + UDP + H(+)</text>
        <dbReference type="Rhea" id="RHEA:21032"/>
        <dbReference type="ChEBI" id="CHEBI:15378"/>
        <dbReference type="ChEBI" id="CHEBI:58052"/>
        <dbReference type="ChEBI" id="CHEBI:58223"/>
        <dbReference type="ChEBI" id="CHEBI:132367"/>
        <dbReference type="ChEBI" id="CHEBI:132368"/>
        <dbReference type="EC" id="2.4.1.17"/>
    </reaction>
</comment>
<feature type="transmembrane region" description="Helical" evidence="5">
    <location>
        <begin position="469"/>
        <end position="490"/>
    </location>
</feature>
<dbReference type="PROSITE" id="PS00375">
    <property type="entry name" value="UDPGT"/>
    <property type="match status" value="1"/>
</dbReference>
<dbReference type="InterPro" id="IPR035595">
    <property type="entry name" value="UDP_glycos_trans_CS"/>
</dbReference>
<accession>A0A5E4R1R8</accession>
<proteinExistence type="inferred from homology"/>
<name>A0A5E4R1R8_9NEOP</name>
<evidence type="ECO:0000313" key="6">
    <source>
        <dbReference type="EMBL" id="VVD03917.1"/>
    </source>
</evidence>
<dbReference type="AlphaFoldDB" id="A0A5E4R1R8"/>
<feature type="signal peptide" evidence="5">
    <location>
        <begin position="1"/>
        <end position="23"/>
    </location>
</feature>
<dbReference type="InterPro" id="IPR002213">
    <property type="entry name" value="UDP_glucos_trans"/>
</dbReference>
<comment type="similarity">
    <text evidence="1 4">Belongs to the UDP-glycosyltransferase family.</text>
</comment>
<keyword evidence="5" id="KW-1133">Transmembrane helix</keyword>
<dbReference type="Gene3D" id="3.40.50.2000">
    <property type="entry name" value="Glycogen Phosphorylase B"/>
    <property type="match status" value="2"/>
</dbReference>
<evidence type="ECO:0000313" key="7">
    <source>
        <dbReference type="Proteomes" id="UP000324832"/>
    </source>
</evidence>
<keyword evidence="3 4" id="KW-0808">Transferase</keyword>
<keyword evidence="7" id="KW-1185">Reference proteome</keyword>
<dbReference type="EC" id="2.4.1.17" evidence="5"/>
<keyword evidence="5" id="KW-0812">Transmembrane</keyword>
<dbReference type="CDD" id="cd03784">
    <property type="entry name" value="GT1_Gtf-like"/>
    <property type="match status" value="1"/>
</dbReference>
<evidence type="ECO:0000256" key="2">
    <source>
        <dbReference type="ARBA" id="ARBA00022676"/>
    </source>
</evidence>
<protein>
    <recommendedName>
        <fullName evidence="5">UDP-glucuronosyltransferase</fullName>
        <ecNumber evidence="5">2.4.1.17</ecNumber>
    </recommendedName>
</protein>
<dbReference type="FunFam" id="3.40.50.2000:FF:000050">
    <property type="entry name" value="UDP-glucuronosyltransferase"/>
    <property type="match status" value="1"/>
</dbReference>
<evidence type="ECO:0000256" key="1">
    <source>
        <dbReference type="ARBA" id="ARBA00009995"/>
    </source>
</evidence>
<reference evidence="6 7" key="1">
    <citation type="submission" date="2017-07" db="EMBL/GenBank/DDBJ databases">
        <authorList>
            <person name="Talla V."/>
            <person name="Backstrom N."/>
        </authorList>
    </citation>
    <scope>NUCLEOTIDE SEQUENCE [LARGE SCALE GENOMIC DNA]</scope>
</reference>
<keyword evidence="5" id="KW-0732">Signal</keyword>
<dbReference type="PANTHER" id="PTHR48043:SF159">
    <property type="entry name" value="EG:EG0003.4 PROTEIN-RELATED"/>
    <property type="match status" value="1"/>
</dbReference>
<dbReference type="PANTHER" id="PTHR48043">
    <property type="entry name" value="EG:EG0003.4 PROTEIN-RELATED"/>
    <property type="match status" value="1"/>
</dbReference>
<evidence type="ECO:0000256" key="5">
    <source>
        <dbReference type="RuleBase" id="RU362059"/>
    </source>
</evidence>
<dbReference type="GO" id="GO:0015020">
    <property type="term" value="F:glucuronosyltransferase activity"/>
    <property type="evidence" value="ECO:0007669"/>
    <property type="project" value="UniProtKB-EC"/>
</dbReference>
<feature type="chain" id="PRO_5023156500" description="UDP-glucuronosyltransferase" evidence="5">
    <location>
        <begin position="24"/>
        <end position="512"/>
    </location>
</feature>
<gene>
    <name evidence="6" type="ORF">LSINAPIS_LOCUS13805</name>
</gene>
<dbReference type="Pfam" id="PF00201">
    <property type="entry name" value="UDPGT"/>
    <property type="match status" value="1"/>
</dbReference>
<evidence type="ECO:0000256" key="3">
    <source>
        <dbReference type="ARBA" id="ARBA00022679"/>
    </source>
</evidence>
<dbReference type="SUPFAM" id="SSF53756">
    <property type="entry name" value="UDP-Glycosyltransferase/glycogen phosphorylase"/>
    <property type="match status" value="1"/>
</dbReference>
<evidence type="ECO:0000256" key="4">
    <source>
        <dbReference type="RuleBase" id="RU003718"/>
    </source>
</evidence>
<dbReference type="EMBL" id="FZQP02006815">
    <property type="protein sequence ID" value="VVD03917.1"/>
    <property type="molecule type" value="Genomic_DNA"/>
</dbReference>
<dbReference type="InterPro" id="IPR050271">
    <property type="entry name" value="UDP-glycosyltransferase"/>
</dbReference>